<dbReference type="Proteomes" id="UP000054770">
    <property type="component" value="Unassembled WGS sequence"/>
</dbReference>
<evidence type="ECO:0000256" key="4">
    <source>
        <dbReference type="ARBA" id="ARBA00023125"/>
    </source>
</evidence>
<dbReference type="AlphaFoldDB" id="A0A158GWB7"/>
<dbReference type="EMBL" id="FCON02000012">
    <property type="protein sequence ID" value="SAL36474.1"/>
    <property type="molecule type" value="Genomic_DNA"/>
</dbReference>
<comment type="similarity">
    <text evidence="2">Belongs to the histone-like protein H-NS family.</text>
</comment>
<accession>A0A158GWB7</accession>
<gene>
    <name evidence="6" type="ORF">AWB68_01600</name>
</gene>
<keyword evidence="7" id="KW-1185">Reference proteome</keyword>
<evidence type="ECO:0000256" key="3">
    <source>
        <dbReference type="ARBA" id="ARBA00022490"/>
    </source>
</evidence>
<sequence length="122" mass="13528">MAYTSPHVAELLAQHNALEKQLAEAREKETRLALIEIVQKMREYKITLHELVGRKAPAVSDSGEPESLVKYRDPVTGATWSGRGRAPRWIIGKDRGEFLVTARASARRPAASSQGSLFSEDN</sequence>
<evidence type="ECO:0000256" key="1">
    <source>
        <dbReference type="ARBA" id="ARBA00004453"/>
    </source>
</evidence>
<evidence type="ECO:0000259" key="5">
    <source>
        <dbReference type="SMART" id="SM00528"/>
    </source>
</evidence>
<reference evidence="6" key="1">
    <citation type="submission" date="2016-01" db="EMBL/GenBank/DDBJ databases">
        <authorList>
            <person name="Peeters C."/>
        </authorList>
    </citation>
    <scope>NUCLEOTIDE SEQUENCE [LARGE SCALE GENOMIC DNA]</scope>
    <source>
        <strain evidence="6">LMG 22940</strain>
    </source>
</reference>
<dbReference type="PANTHER" id="PTHR38097">
    <property type="match status" value="1"/>
</dbReference>
<keyword evidence="4" id="KW-0238">DNA-binding</keyword>
<evidence type="ECO:0000313" key="7">
    <source>
        <dbReference type="Proteomes" id="UP000054770"/>
    </source>
</evidence>
<protein>
    <submittedName>
        <fullName evidence="6">Histone family protein nucleoid-structuring protein H-NS</fullName>
    </submittedName>
</protein>
<dbReference type="GO" id="GO:0003677">
    <property type="term" value="F:DNA binding"/>
    <property type="evidence" value="ECO:0007669"/>
    <property type="project" value="UniProtKB-KW"/>
</dbReference>
<keyword evidence="3" id="KW-0963">Cytoplasm</keyword>
<evidence type="ECO:0000256" key="2">
    <source>
        <dbReference type="ARBA" id="ARBA00010610"/>
    </source>
</evidence>
<dbReference type="SUPFAM" id="SSF81273">
    <property type="entry name" value="H-NS histone-like proteins"/>
    <property type="match status" value="1"/>
</dbReference>
<dbReference type="GO" id="GO:0009295">
    <property type="term" value="C:nucleoid"/>
    <property type="evidence" value="ECO:0007669"/>
    <property type="project" value="UniProtKB-SubCell"/>
</dbReference>
<dbReference type="Pfam" id="PF00816">
    <property type="entry name" value="Histone_HNS"/>
    <property type="match status" value="1"/>
</dbReference>
<organism evidence="6 7">
    <name type="scientific">Caballeronia choica</name>
    <dbReference type="NCBI Taxonomy" id="326476"/>
    <lineage>
        <taxon>Bacteria</taxon>
        <taxon>Pseudomonadati</taxon>
        <taxon>Pseudomonadota</taxon>
        <taxon>Betaproteobacteria</taxon>
        <taxon>Burkholderiales</taxon>
        <taxon>Burkholderiaceae</taxon>
        <taxon>Caballeronia</taxon>
    </lineage>
</organism>
<name>A0A158GWB7_9BURK</name>
<dbReference type="Gene3D" id="4.10.430.30">
    <property type="match status" value="1"/>
</dbReference>
<dbReference type="OrthoDB" id="5297879at2"/>
<evidence type="ECO:0000313" key="6">
    <source>
        <dbReference type="EMBL" id="SAL36474.1"/>
    </source>
</evidence>
<dbReference type="PANTHER" id="PTHR38097:SF2">
    <property type="entry name" value="DNA-BINDING PROTEIN STPA"/>
    <property type="match status" value="1"/>
</dbReference>
<dbReference type="InterPro" id="IPR027444">
    <property type="entry name" value="H-NS_C_dom"/>
</dbReference>
<proteinExistence type="inferred from homology"/>
<feature type="domain" description="DNA-binding protein H-NS-like C-terminal" evidence="5">
    <location>
        <begin position="61"/>
        <end position="100"/>
    </location>
</feature>
<dbReference type="SMART" id="SM00528">
    <property type="entry name" value="HNS"/>
    <property type="match status" value="1"/>
</dbReference>
<comment type="caution">
    <text evidence="6">The sequence shown here is derived from an EMBL/GenBank/DDBJ whole genome shotgun (WGS) entry which is preliminary data.</text>
</comment>
<comment type="subcellular location">
    <subcellularLocation>
        <location evidence="1">Cytoplasm</location>
        <location evidence="1">Nucleoid</location>
    </subcellularLocation>
</comment>